<dbReference type="EMBL" id="RCCT01000004">
    <property type="protein sequence ID" value="RLK03496.1"/>
    <property type="molecule type" value="Genomic_DNA"/>
</dbReference>
<dbReference type="PANTHER" id="PTHR36440:SF1">
    <property type="entry name" value="PUTATIVE (AFU_ORTHOLOGUE AFUA_8G07350)-RELATED"/>
    <property type="match status" value="1"/>
</dbReference>
<keyword evidence="3" id="KW-1185">Reference proteome</keyword>
<comment type="caution">
    <text evidence="2">The sequence shown here is derived from an EMBL/GenBank/DDBJ whole genome shotgun (WGS) entry which is preliminary data.</text>
</comment>
<name>A0A497ZES7_9RHOB</name>
<dbReference type="InterPro" id="IPR014710">
    <property type="entry name" value="RmlC-like_jellyroll"/>
</dbReference>
<dbReference type="InterPro" id="IPR053146">
    <property type="entry name" value="QDO-like"/>
</dbReference>
<gene>
    <name evidence="2" type="ORF">CLV75_2869</name>
</gene>
<dbReference type="InterPro" id="IPR013096">
    <property type="entry name" value="Cupin_2"/>
</dbReference>
<evidence type="ECO:0000313" key="2">
    <source>
        <dbReference type="EMBL" id="RLK03496.1"/>
    </source>
</evidence>
<evidence type="ECO:0000313" key="3">
    <source>
        <dbReference type="Proteomes" id="UP000271700"/>
    </source>
</evidence>
<dbReference type="RefSeq" id="WP_010443145.1">
    <property type="nucleotide sequence ID" value="NZ_AEYW01000022.1"/>
</dbReference>
<dbReference type="PANTHER" id="PTHR36440">
    <property type="entry name" value="PUTATIVE (AFU_ORTHOLOGUE AFUA_8G07350)-RELATED"/>
    <property type="match status" value="1"/>
</dbReference>
<dbReference type="Pfam" id="PF07883">
    <property type="entry name" value="Cupin_2"/>
    <property type="match status" value="1"/>
</dbReference>
<dbReference type="STRING" id="981384.GCA_000192475_00765"/>
<evidence type="ECO:0000259" key="1">
    <source>
        <dbReference type="Pfam" id="PF07883"/>
    </source>
</evidence>
<dbReference type="InterPro" id="IPR011051">
    <property type="entry name" value="RmlC_Cupin_sf"/>
</dbReference>
<dbReference type="Gene3D" id="2.60.120.10">
    <property type="entry name" value="Jelly Rolls"/>
    <property type="match status" value="1"/>
</dbReference>
<accession>A0A497ZES7</accession>
<dbReference type="AlphaFoldDB" id="A0A497ZES7"/>
<keyword evidence="2" id="KW-0223">Dioxygenase</keyword>
<keyword evidence="2" id="KW-0560">Oxidoreductase</keyword>
<dbReference type="Proteomes" id="UP000271700">
    <property type="component" value="Unassembled WGS sequence"/>
</dbReference>
<organism evidence="2 3">
    <name type="scientific">Ruegeria conchae</name>
    <dbReference type="NCBI Taxonomy" id="981384"/>
    <lineage>
        <taxon>Bacteria</taxon>
        <taxon>Pseudomonadati</taxon>
        <taxon>Pseudomonadota</taxon>
        <taxon>Alphaproteobacteria</taxon>
        <taxon>Rhodobacterales</taxon>
        <taxon>Roseobacteraceae</taxon>
        <taxon>Ruegeria</taxon>
    </lineage>
</organism>
<protein>
    <submittedName>
        <fullName evidence="2">Quercetin dioxygenase-like cupin family protein</fullName>
    </submittedName>
</protein>
<feature type="domain" description="Cupin type-2" evidence="1">
    <location>
        <begin position="50"/>
        <end position="115"/>
    </location>
</feature>
<dbReference type="SUPFAM" id="SSF51182">
    <property type="entry name" value="RmlC-like cupins"/>
    <property type="match status" value="1"/>
</dbReference>
<reference evidence="2 3" key="1">
    <citation type="submission" date="2018-10" db="EMBL/GenBank/DDBJ databases">
        <title>Genomic Encyclopedia of Archaeal and Bacterial Type Strains, Phase II (KMG-II): from individual species to whole genera.</title>
        <authorList>
            <person name="Goeker M."/>
        </authorList>
    </citation>
    <scope>NUCLEOTIDE SEQUENCE [LARGE SCALE GENOMIC DNA]</scope>
    <source>
        <strain evidence="2 3">DSM 29317</strain>
    </source>
</reference>
<dbReference type="GO" id="GO:0051213">
    <property type="term" value="F:dioxygenase activity"/>
    <property type="evidence" value="ECO:0007669"/>
    <property type="project" value="UniProtKB-KW"/>
</dbReference>
<sequence>MADKIEATRKQVVIQHWDGSKKYMMAPNEYVGVVVGKEATDGEYVISDGVMAPGGAVPDHYHKWEDQTFHILQGTVDAKIGDTWVSTGAGDTIHCPRGVSHYMKNNSDQDVRMISYIFPGDRVEAFMAETSRQNEIGEQDFELIEREFGVVYL</sequence>
<dbReference type="OrthoDB" id="9798709at2"/>
<proteinExistence type="predicted"/>